<comment type="caution">
    <text evidence="3">The sequence shown here is derived from an EMBL/GenBank/DDBJ whole genome shotgun (WGS) entry which is preliminary data.</text>
</comment>
<protein>
    <submittedName>
        <fullName evidence="3">Uncharacterized protein</fullName>
    </submittedName>
</protein>
<dbReference type="Proteomes" id="UP001231189">
    <property type="component" value="Unassembled WGS sequence"/>
</dbReference>
<feature type="coiled-coil region" evidence="1">
    <location>
        <begin position="29"/>
        <end position="63"/>
    </location>
</feature>
<evidence type="ECO:0000313" key="4">
    <source>
        <dbReference type="Proteomes" id="UP001231189"/>
    </source>
</evidence>
<reference evidence="3" key="1">
    <citation type="submission" date="2023-07" db="EMBL/GenBank/DDBJ databases">
        <title>A chromosome-level genome assembly of Lolium multiflorum.</title>
        <authorList>
            <person name="Chen Y."/>
            <person name="Copetti D."/>
            <person name="Kolliker R."/>
            <person name="Studer B."/>
        </authorList>
    </citation>
    <scope>NUCLEOTIDE SEQUENCE</scope>
    <source>
        <strain evidence="3">02402/16</strain>
        <tissue evidence="3">Leaf</tissue>
    </source>
</reference>
<dbReference type="EMBL" id="JAUUTY010000002">
    <property type="protein sequence ID" value="KAK1684238.1"/>
    <property type="molecule type" value="Genomic_DNA"/>
</dbReference>
<evidence type="ECO:0000256" key="2">
    <source>
        <dbReference type="SAM" id="MobiDB-lite"/>
    </source>
</evidence>
<keyword evidence="4" id="KW-1185">Reference proteome</keyword>
<evidence type="ECO:0000313" key="3">
    <source>
        <dbReference type="EMBL" id="KAK1684238.1"/>
    </source>
</evidence>
<gene>
    <name evidence="3" type="ORF">QYE76_045086</name>
</gene>
<dbReference type="AlphaFoldDB" id="A0AAD8TLW1"/>
<feature type="region of interest" description="Disordered" evidence="2">
    <location>
        <begin position="169"/>
        <end position="190"/>
    </location>
</feature>
<proteinExistence type="predicted"/>
<accession>A0AAD8TLW1</accession>
<name>A0AAD8TLW1_LOLMU</name>
<sequence length="190" mass="21186">MLDVATRFIGLETKNKHLRSNYELKHSRANVMADKLKAAEKALEEAKTSLAAVEQHLEDEKSSRKVRDEDICKRLKVLNTALLTKSYNLLELAKSFYGSDPFMNYRRLQQQSGVEVAMATLMAHGVSVDWKNLRSSYPKDDAGKRVLVHDYLREAQKYSGACVAMMEPTRGAATSTTPPPSTGTLAPEVP</sequence>
<evidence type="ECO:0000256" key="1">
    <source>
        <dbReference type="SAM" id="Coils"/>
    </source>
</evidence>
<keyword evidence="1" id="KW-0175">Coiled coil</keyword>
<organism evidence="3 4">
    <name type="scientific">Lolium multiflorum</name>
    <name type="common">Italian ryegrass</name>
    <name type="synonym">Lolium perenne subsp. multiflorum</name>
    <dbReference type="NCBI Taxonomy" id="4521"/>
    <lineage>
        <taxon>Eukaryota</taxon>
        <taxon>Viridiplantae</taxon>
        <taxon>Streptophyta</taxon>
        <taxon>Embryophyta</taxon>
        <taxon>Tracheophyta</taxon>
        <taxon>Spermatophyta</taxon>
        <taxon>Magnoliopsida</taxon>
        <taxon>Liliopsida</taxon>
        <taxon>Poales</taxon>
        <taxon>Poaceae</taxon>
        <taxon>BOP clade</taxon>
        <taxon>Pooideae</taxon>
        <taxon>Poodae</taxon>
        <taxon>Poeae</taxon>
        <taxon>Poeae Chloroplast Group 2 (Poeae type)</taxon>
        <taxon>Loliodinae</taxon>
        <taxon>Loliinae</taxon>
        <taxon>Lolium</taxon>
    </lineage>
</organism>